<evidence type="ECO:0000313" key="1">
    <source>
        <dbReference type="EMBL" id="KIU25147.1"/>
    </source>
</evidence>
<dbReference type="EMBL" id="JWHT01000014">
    <property type="protein sequence ID" value="KIU25147.1"/>
    <property type="molecule type" value="Genomic_DNA"/>
</dbReference>
<dbReference type="PATRIC" id="fig|137591.24.peg.643"/>
<dbReference type="Pfam" id="PF18555">
    <property type="entry name" value="MobL"/>
    <property type="match status" value="1"/>
</dbReference>
<dbReference type="InterPro" id="IPR041073">
    <property type="entry name" value="MobL"/>
</dbReference>
<sequence length="480" mass="54954">MAKTGGFANFATGEKKTGAVLLPTHFTTAAQATKAGKQFGNLVRTYAAKSSKVMDENNQALVDITDAEQVQESSNSFGYSSRFSATGDEHPLFDSHTLNMTDEQMDNLEEKLNLAQANGNILHEMAFSMRGDWLVENGLYNPETKQLDQDKLKRAEQHIVKDLFEKGGPQPLGEGPNDVVWFGAVHQDTDHLNMHIWYAKISPESRPSMLHKNGEPKGVIDFKAKHQAESKFRYELESEATKMQRANVYEAVGNYRGQIKQDSLTQLDQAHKYTADLQKIYDVLPQDLRGRWKVGNTDTLVTDDKSRMAPANHQMNTLIDKLLTHELKDDYQAFKETARKMDAMMSKTHGHQHKGQLKWSEKQDNRLRKELANGFYRQFNETFKERQPENDAIKQSFQKAKKGNFEKIRHANGIDNDHQKDIKKPTIHQKLLAPMGKLNRIAKRMTKQSRQELQQMHRMMQDMDHSMTQNVGDESLSRHI</sequence>
<dbReference type="RefSeq" id="WP_052498569.1">
    <property type="nucleotide sequence ID" value="NZ_JWHT01000014.1"/>
</dbReference>
<organism evidence="1 2">
    <name type="scientific">Weissella cibaria</name>
    <dbReference type="NCBI Taxonomy" id="137591"/>
    <lineage>
        <taxon>Bacteria</taxon>
        <taxon>Bacillati</taxon>
        <taxon>Bacillota</taxon>
        <taxon>Bacilli</taxon>
        <taxon>Lactobacillales</taxon>
        <taxon>Lactobacillaceae</taxon>
        <taxon>Weissella</taxon>
    </lineage>
</organism>
<dbReference type="AlphaFoldDB" id="A0A0D1M2P4"/>
<gene>
    <name evidence="1" type="ORF">ab3b_00665</name>
</gene>
<proteinExistence type="predicted"/>
<reference evidence="1 2" key="1">
    <citation type="journal article" date="2015" name="Microbiology (Mosc.)">
        <title>Genomics of the Weissella cibaria species with an examination of its metabolic traits.</title>
        <authorList>
            <person name="Lynch K.M."/>
            <person name="Lucid A."/>
            <person name="Arendt E.K."/>
            <person name="Sleator R.D."/>
            <person name="Lucey B."/>
            <person name="Coffey A."/>
        </authorList>
    </citation>
    <scope>NUCLEOTIDE SEQUENCE [LARGE SCALE GENOMIC DNA]</scope>
    <source>
        <strain evidence="1 2">AB3b</strain>
    </source>
</reference>
<comment type="caution">
    <text evidence="1">The sequence shown here is derived from an EMBL/GenBank/DDBJ whole genome shotgun (WGS) entry which is preliminary data.</text>
</comment>
<dbReference type="InterPro" id="IPR048101">
    <property type="entry name" value="MobP2"/>
</dbReference>
<dbReference type="Proteomes" id="UP000032289">
    <property type="component" value="Unassembled WGS sequence"/>
</dbReference>
<protein>
    <submittedName>
        <fullName evidence="1">Uncharacterized protein</fullName>
    </submittedName>
</protein>
<evidence type="ECO:0000313" key="2">
    <source>
        <dbReference type="Proteomes" id="UP000032289"/>
    </source>
</evidence>
<name>A0A0D1M2P4_9LACO</name>
<accession>A0A0D1M2P4</accession>
<dbReference type="NCBIfam" id="NF041498">
    <property type="entry name" value="MobP2"/>
    <property type="match status" value="1"/>
</dbReference>